<dbReference type="KEGG" id="msf:IT882_03695"/>
<feature type="transmembrane region" description="Helical" evidence="1">
    <location>
        <begin position="198"/>
        <end position="228"/>
    </location>
</feature>
<gene>
    <name evidence="2" type="ORF">IT882_03695</name>
</gene>
<feature type="transmembrane region" description="Helical" evidence="1">
    <location>
        <begin position="254"/>
        <end position="275"/>
    </location>
</feature>
<dbReference type="EMBL" id="CP064760">
    <property type="protein sequence ID" value="QPE05200.1"/>
    <property type="molecule type" value="Genomic_DNA"/>
</dbReference>
<feature type="transmembrane region" description="Helical" evidence="1">
    <location>
        <begin position="148"/>
        <end position="166"/>
    </location>
</feature>
<evidence type="ECO:0008006" key="4">
    <source>
        <dbReference type="Google" id="ProtNLM"/>
    </source>
</evidence>
<proteinExistence type="predicted"/>
<keyword evidence="1" id="KW-0812">Transmembrane</keyword>
<evidence type="ECO:0000313" key="3">
    <source>
        <dbReference type="Proteomes" id="UP000594480"/>
    </source>
</evidence>
<keyword evidence="1" id="KW-0472">Membrane</keyword>
<feature type="transmembrane region" description="Helical" evidence="1">
    <location>
        <begin position="327"/>
        <end position="344"/>
    </location>
</feature>
<feature type="transmembrane region" description="Helical" evidence="1">
    <location>
        <begin position="122"/>
        <end position="141"/>
    </location>
</feature>
<name>A0A7S8MZ37_9MICO</name>
<dbReference type="RefSeq" id="WP_195693218.1">
    <property type="nucleotide sequence ID" value="NZ_CP064760.1"/>
</dbReference>
<feature type="transmembrane region" description="Helical" evidence="1">
    <location>
        <begin position="412"/>
        <end position="433"/>
    </location>
</feature>
<accession>A0A7S8MZ37</accession>
<sequence length="436" mass="46391">MSIALVAISLLYGGAVTVLHDDSVSPIDEVVYLDYTYKLWDQGLVHKGETFGDEIAHLVACENVIPFGSLGQECGSDDVNLAAMPNAGYTTGEGYTPIYFWTVRIIGDPVHAITGLSEVTSWRLSGAVWLAGTVLVLAALLRRAGVPQLAVFALGLVFIGSPYAWWTYTYISTDTSVVIFGASILLVTMEAVRGRWSAWWLVPLAVLAPLFKITNLVVFGLILVYLVLDGLTRRGRESADGPGSPRGDVSARRLWLPVGLAVAVAGAIQVAWLRIVPLLAVSDVVVDQGITTPLTAGEVVRLSLSGITGAITHNPAIGRTDSMLPELIFIPLSWLAIAGVVGSAMSMEWSSKRGPLVWGTAIATIAALPALGCLMWFLTGVYFPLPGRYAAGLVPAILLLVGFMLKNRVATIVVVAYSALLLTFGLTLAIHIGSSY</sequence>
<dbReference type="Proteomes" id="UP000594480">
    <property type="component" value="Chromosome"/>
</dbReference>
<organism evidence="2 3">
    <name type="scientific">Microbacterium schleiferi</name>
    <dbReference type="NCBI Taxonomy" id="69362"/>
    <lineage>
        <taxon>Bacteria</taxon>
        <taxon>Bacillati</taxon>
        <taxon>Actinomycetota</taxon>
        <taxon>Actinomycetes</taxon>
        <taxon>Micrococcales</taxon>
        <taxon>Microbacteriaceae</taxon>
        <taxon>Microbacterium</taxon>
    </lineage>
</organism>
<evidence type="ECO:0000313" key="2">
    <source>
        <dbReference type="EMBL" id="QPE05200.1"/>
    </source>
</evidence>
<reference evidence="2 3" key="1">
    <citation type="submission" date="2020-11" db="EMBL/GenBank/DDBJ databases">
        <title>Amino acid is mineralized and recycled by bacteria in oceanic microbiome.</title>
        <authorList>
            <person name="Zheng L.Y."/>
        </authorList>
    </citation>
    <scope>NUCLEOTIDE SEQUENCE [LARGE SCALE GENOMIC DNA]</scope>
    <source>
        <strain evidence="2 3">A32-1</strain>
    </source>
</reference>
<feature type="transmembrane region" description="Helical" evidence="1">
    <location>
        <begin position="356"/>
        <end position="383"/>
    </location>
</feature>
<protein>
    <recommendedName>
        <fullName evidence="4">DUF2142 domain-containing protein</fullName>
    </recommendedName>
</protein>
<keyword evidence="3" id="KW-1185">Reference proteome</keyword>
<keyword evidence="1" id="KW-1133">Transmembrane helix</keyword>
<dbReference type="AlphaFoldDB" id="A0A7S8MZ37"/>
<feature type="transmembrane region" description="Helical" evidence="1">
    <location>
        <begin position="389"/>
        <end position="405"/>
    </location>
</feature>
<evidence type="ECO:0000256" key="1">
    <source>
        <dbReference type="SAM" id="Phobius"/>
    </source>
</evidence>